<sequence length="55" mass="6579">MFNFILNSDLYLFDWSCVCNLLIFFLILKTRKIRVGYQLNNDRNNSSACTFNKYS</sequence>
<proteinExistence type="predicted"/>
<gene>
    <name evidence="2" type="ORF">F946_01948</name>
</gene>
<evidence type="ECO:0000256" key="1">
    <source>
        <dbReference type="SAM" id="Phobius"/>
    </source>
</evidence>
<keyword evidence="1" id="KW-0812">Transmembrane</keyword>
<protein>
    <submittedName>
        <fullName evidence="2">Uncharacterized protein</fullName>
    </submittedName>
</protein>
<dbReference type="AlphaFoldDB" id="N9CW26"/>
<dbReference type="Proteomes" id="UP000018444">
    <property type="component" value="Unassembled WGS sequence"/>
</dbReference>
<dbReference type="EMBL" id="APPZ01000007">
    <property type="protein sequence ID" value="ENV72473.1"/>
    <property type="molecule type" value="Genomic_DNA"/>
</dbReference>
<feature type="transmembrane region" description="Helical" evidence="1">
    <location>
        <begin position="12"/>
        <end position="28"/>
    </location>
</feature>
<evidence type="ECO:0000313" key="3">
    <source>
        <dbReference type="Proteomes" id="UP000018444"/>
    </source>
</evidence>
<name>N9CW26_ACIJO</name>
<comment type="caution">
    <text evidence="2">The sequence shown here is derived from an EMBL/GenBank/DDBJ whole genome shotgun (WGS) entry which is preliminary data.</text>
</comment>
<evidence type="ECO:0000313" key="2">
    <source>
        <dbReference type="EMBL" id="ENV72473.1"/>
    </source>
</evidence>
<accession>N9CW26</accession>
<organism evidence="2 3">
    <name type="scientific">Acinetobacter johnsonii ANC 3681</name>
    <dbReference type="NCBI Taxonomy" id="1217662"/>
    <lineage>
        <taxon>Bacteria</taxon>
        <taxon>Pseudomonadati</taxon>
        <taxon>Pseudomonadota</taxon>
        <taxon>Gammaproteobacteria</taxon>
        <taxon>Moraxellales</taxon>
        <taxon>Moraxellaceae</taxon>
        <taxon>Acinetobacter</taxon>
    </lineage>
</organism>
<keyword evidence="1" id="KW-1133">Transmembrane helix</keyword>
<dbReference type="HOGENOM" id="CLU_3021337_0_0_6"/>
<reference evidence="2 3" key="1">
    <citation type="submission" date="2013-02" db="EMBL/GenBank/DDBJ databases">
        <title>The Genome Sequence of Acinetobacter johnsonii ANC 3681.</title>
        <authorList>
            <consortium name="The Broad Institute Genome Sequencing Platform"/>
            <consortium name="The Broad Institute Genome Sequencing Center for Infectious Disease"/>
            <person name="Cerqueira G."/>
            <person name="Feldgarden M."/>
            <person name="Courvalin P."/>
            <person name="Perichon B."/>
            <person name="Grillot-Courvalin C."/>
            <person name="Clermont D."/>
            <person name="Rocha E."/>
            <person name="Yoon E.-J."/>
            <person name="Nemec A."/>
            <person name="Walker B."/>
            <person name="Young S.K."/>
            <person name="Zeng Q."/>
            <person name="Gargeya S."/>
            <person name="Fitzgerald M."/>
            <person name="Haas B."/>
            <person name="Abouelleil A."/>
            <person name="Alvarado L."/>
            <person name="Arachchi H.M."/>
            <person name="Berlin A.M."/>
            <person name="Chapman S.B."/>
            <person name="Dewar J."/>
            <person name="Goldberg J."/>
            <person name="Griggs A."/>
            <person name="Gujja S."/>
            <person name="Hansen M."/>
            <person name="Howarth C."/>
            <person name="Imamovic A."/>
            <person name="Larimer J."/>
            <person name="McCowan C."/>
            <person name="Murphy C."/>
            <person name="Neiman D."/>
            <person name="Pearson M."/>
            <person name="Priest M."/>
            <person name="Roberts A."/>
            <person name="Saif S."/>
            <person name="Shea T."/>
            <person name="Sisk P."/>
            <person name="Sykes S."/>
            <person name="Wortman J."/>
            <person name="Nusbaum C."/>
            <person name="Birren B."/>
        </authorList>
    </citation>
    <scope>NUCLEOTIDE SEQUENCE [LARGE SCALE GENOMIC DNA]</scope>
    <source>
        <strain evidence="2 3">ANC 3681</strain>
    </source>
</reference>
<keyword evidence="1" id="KW-0472">Membrane</keyword>